<reference evidence="3" key="2">
    <citation type="submission" date="2020-05" db="UniProtKB">
        <authorList>
            <consortium name="EnsemblMetazoa"/>
        </authorList>
    </citation>
    <scope>IDENTIFICATION</scope>
    <source>
        <strain evidence="3">JHB</strain>
    </source>
</reference>
<dbReference type="EnsemblMetazoa" id="CPIJ018875-RA">
    <property type="protein sequence ID" value="CPIJ018875-PA"/>
    <property type="gene ID" value="CPIJ018875"/>
</dbReference>
<dbReference type="AlphaFoldDB" id="B0XHC3"/>
<sequence>MSSVVLTSQTGLSVSVYQSLRPIPGDRKAHGDFRKLQCGGILSLHYFDLLKLKGLSVRAHKPLWSRCGLFSEFTGRLGPFSESSQAVVESLRPIQRVHKPEGPFSESSQAVVESLRPIQRVHKPERPFSESSQAVVESLRPIQRVHKPEGPFSESSQAVVESLRPIQRVHKPEGPFSESSQAVVESLRPIQ</sequence>
<gene>
    <name evidence="3" type="primary">6052850</name>
    <name evidence="2" type="ORF">CpipJ_CPIJ018875</name>
</gene>
<dbReference type="KEGG" id="cqu:CpipJ_CPIJ018875"/>
<evidence type="ECO:0000256" key="1">
    <source>
        <dbReference type="SAM" id="MobiDB-lite"/>
    </source>
</evidence>
<accession>B0XHC3</accession>
<feature type="region of interest" description="Disordered" evidence="1">
    <location>
        <begin position="146"/>
        <end position="191"/>
    </location>
</feature>
<name>B0XHC3_CULQU</name>
<keyword evidence="4" id="KW-1185">Reference proteome</keyword>
<dbReference type="Proteomes" id="UP000002320">
    <property type="component" value="Unassembled WGS sequence"/>
</dbReference>
<evidence type="ECO:0000313" key="4">
    <source>
        <dbReference type="Proteomes" id="UP000002320"/>
    </source>
</evidence>
<dbReference type="InParanoid" id="B0XHC3"/>
<evidence type="ECO:0000313" key="3">
    <source>
        <dbReference type="EnsemblMetazoa" id="CPIJ018875-PA"/>
    </source>
</evidence>
<evidence type="ECO:0000313" key="2">
    <source>
        <dbReference type="EMBL" id="EDS28303.1"/>
    </source>
</evidence>
<organism>
    <name type="scientific">Culex quinquefasciatus</name>
    <name type="common">Southern house mosquito</name>
    <name type="synonym">Culex pungens</name>
    <dbReference type="NCBI Taxonomy" id="7176"/>
    <lineage>
        <taxon>Eukaryota</taxon>
        <taxon>Metazoa</taxon>
        <taxon>Ecdysozoa</taxon>
        <taxon>Arthropoda</taxon>
        <taxon>Hexapoda</taxon>
        <taxon>Insecta</taxon>
        <taxon>Pterygota</taxon>
        <taxon>Neoptera</taxon>
        <taxon>Endopterygota</taxon>
        <taxon>Diptera</taxon>
        <taxon>Nematocera</taxon>
        <taxon>Culicoidea</taxon>
        <taxon>Culicidae</taxon>
        <taxon>Culicinae</taxon>
        <taxon>Culicini</taxon>
        <taxon>Culex</taxon>
        <taxon>Culex</taxon>
    </lineage>
</organism>
<dbReference type="HOGENOM" id="CLU_1422764_0_0_1"/>
<protein>
    <submittedName>
        <fullName evidence="2 3">Zinc finger protein 40</fullName>
    </submittedName>
</protein>
<dbReference type="EMBL" id="DS233133">
    <property type="protein sequence ID" value="EDS28303.1"/>
    <property type="molecule type" value="Genomic_DNA"/>
</dbReference>
<dbReference type="VEuPathDB" id="VectorBase:CPIJ018875"/>
<reference evidence="2" key="1">
    <citation type="submission" date="2007-03" db="EMBL/GenBank/DDBJ databases">
        <title>Annotation of Culex pipiens quinquefasciatus.</title>
        <authorList>
            <consortium name="The Broad Institute Genome Sequencing Platform"/>
            <person name="Atkinson P.W."/>
            <person name="Hemingway J."/>
            <person name="Christensen B.M."/>
            <person name="Higgs S."/>
            <person name="Kodira C."/>
            <person name="Hannick L."/>
            <person name="Megy K."/>
            <person name="O'Leary S."/>
            <person name="Pearson M."/>
            <person name="Haas B.J."/>
            <person name="Mauceli E."/>
            <person name="Wortman J.R."/>
            <person name="Lee N.H."/>
            <person name="Guigo R."/>
            <person name="Stanke M."/>
            <person name="Alvarado L."/>
            <person name="Amedeo P."/>
            <person name="Antoine C.H."/>
            <person name="Arensburger P."/>
            <person name="Bidwell S.L."/>
            <person name="Crawford M."/>
            <person name="Camaro F."/>
            <person name="Devon K."/>
            <person name="Engels R."/>
            <person name="Hammond M."/>
            <person name="Howarth C."/>
            <person name="Koehrsen M."/>
            <person name="Lawson D."/>
            <person name="Montgomery P."/>
            <person name="Nene V."/>
            <person name="Nusbaum C."/>
            <person name="Puiu D."/>
            <person name="Romero-Severson J."/>
            <person name="Severson D.W."/>
            <person name="Shumway M."/>
            <person name="Sisk P."/>
            <person name="Stolte C."/>
            <person name="Zeng Q."/>
            <person name="Eisenstadt E."/>
            <person name="Fraser-Liggett C."/>
            <person name="Strausberg R."/>
            <person name="Galagan J."/>
            <person name="Birren B."/>
            <person name="Collins F.H."/>
        </authorList>
    </citation>
    <scope>NUCLEOTIDE SEQUENCE [LARGE SCALE GENOMIC DNA]</scope>
    <source>
        <strain evidence="2">JHB</strain>
    </source>
</reference>
<proteinExistence type="predicted"/>